<accession>A0A9E7C397</accession>
<dbReference type="AlphaFoldDB" id="A0A9E7C397"/>
<gene>
    <name evidence="2" type="ORF">DSM104329_04732</name>
</gene>
<evidence type="ECO:0000256" key="1">
    <source>
        <dbReference type="SAM" id="MobiDB-lite"/>
    </source>
</evidence>
<dbReference type="Proteomes" id="UP001162834">
    <property type="component" value="Chromosome"/>
</dbReference>
<dbReference type="KEGG" id="sbae:DSM104329_04732"/>
<evidence type="ECO:0000313" key="3">
    <source>
        <dbReference type="Proteomes" id="UP001162834"/>
    </source>
</evidence>
<name>A0A9E7C397_9ACTN</name>
<feature type="compositionally biased region" description="Polar residues" evidence="1">
    <location>
        <begin position="278"/>
        <end position="290"/>
    </location>
</feature>
<evidence type="ECO:0000313" key="2">
    <source>
        <dbReference type="EMBL" id="UGS38308.1"/>
    </source>
</evidence>
<organism evidence="2 3">
    <name type="scientific">Capillimicrobium parvum</name>
    <dbReference type="NCBI Taxonomy" id="2884022"/>
    <lineage>
        <taxon>Bacteria</taxon>
        <taxon>Bacillati</taxon>
        <taxon>Actinomycetota</taxon>
        <taxon>Thermoleophilia</taxon>
        <taxon>Solirubrobacterales</taxon>
        <taxon>Capillimicrobiaceae</taxon>
        <taxon>Capillimicrobium</taxon>
    </lineage>
</organism>
<dbReference type="EMBL" id="CP087164">
    <property type="protein sequence ID" value="UGS38308.1"/>
    <property type="molecule type" value="Genomic_DNA"/>
</dbReference>
<feature type="region of interest" description="Disordered" evidence="1">
    <location>
        <begin position="25"/>
        <end position="59"/>
    </location>
</feature>
<feature type="region of interest" description="Disordered" evidence="1">
    <location>
        <begin position="225"/>
        <end position="302"/>
    </location>
</feature>
<keyword evidence="3" id="KW-1185">Reference proteome</keyword>
<sequence>MSPTETQRRDLPLDGIRDIAVDSALAAPSADRTSCISAPRSPRRDGPASATSPASTTMEFPSRRRVLACLNRCGDSLFGDLESPPTAGLSGHFIACTDVSAGLRGRSPRHDPTLRYDLCMLRALVTVSTLCPPPCCDAPRPNSACLELATERSGRTLTRRGRPYCRQSGQSACPMPRPGSAKAERHLRCTRAAGAAAMADRLIHCRPECAAYGVHACSPFRARFAGGPGPRSRDVPARVQHAGGRRAAPPNTSTGAQAGHHPELPVAWALRPPRVRRPTNSAGSNPNVLNQFDRPALADTVI</sequence>
<reference evidence="2" key="1">
    <citation type="journal article" date="2022" name="Int. J. Syst. Evol. Microbiol.">
        <title>Pseudomonas aegrilactucae sp. nov. and Pseudomonas morbosilactucae sp. nov., pathogens causing bacterial rot of lettuce in Japan.</title>
        <authorList>
            <person name="Sawada H."/>
            <person name="Fujikawa T."/>
            <person name="Satou M."/>
        </authorList>
    </citation>
    <scope>NUCLEOTIDE SEQUENCE</scope>
    <source>
        <strain evidence="2">0166_1</strain>
    </source>
</reference>
<feature type="compositionally biased region" description="Polar residues" evidence="1">
    <location>
        <begin position="49"/>
        <end position="59"/>
    </location>
</feature>
<proteinExistence type="predicted"/>
<protein>
    <submittedName>
        <fullName evidence="2">Uncharacterized protein</fullName>
    </submittedName>
</protein>